<dbReference type="EMBL" id="RIBS01000001">
    <property type="protein sequence ID" value="RNF85936.1"/>
    <property type="molecule type" value="Genomic_DNA"/>
</dbReference>
<name>A0A3M8T2H6_9GAMM</name>
<protein>
    <submittedName>
        <fullName evidence="2">Uncharacterized protein</fullName>
    </submittedName>
</protein>
<accession>A0A3M8T2H6</accession>
<evidence type="ECO:0000313" key="2">
    <source>
        <dbReference type="EMBL" id="RNF85936.1"/>
    </source>
</evidence>
<dbReference type="InterPro" id="IPR046256">
    <property type="entry name" value="DUF6289"/>
</dbReference>
<keyword evidence="1" id="KW-0732">Signal</keyword>
<gene>
    <name evidence="2" type="ORF">EER27_00380</name>
</gene>
<comment type="caution">
    <text evidence="2">The sequence shown here is derived from an EMBL/GenBank/DDBJ whole genome shotgun (WGS) entry which is preliminary data.</text>
</comment>
<organism evidence="2 3">
    <name type="scientific">Montanilutibacter psychrotolerans</name>
    <dbReference type="NCBI Taxonomy" id="1327343"/>
    <lineage>
        <taxon>Bacteria</taxon>
        <taxon>Pseudomonadati</taxon>
        <taxon>Pseudomonadota</taxon>
        <taxon>Gammaproteobacteria</taxon>
        <taxon>Lysobacterales</taxon>
        <taxon>Lysobacteraceae</taxon>
        <taxon>Montanilutibacter</taxon>
    </lineage>
</organism>
<dbReference type="AlphaFoldDB" id="A0A3M8T2H6"/>
<feature type="chain" id="PRO_5017989344" evidence="1">
    <location>
        <begin position="23"/>
        <end position="70"/>
    </location>
</feature>
<reference evidence="2 3" key="1">
    <citation type="submission" date="2018-11" db="EMBL/GenBank/DDBJ databases">
        <title>Lysobacter cryohumiis sp. nov., isolated from soil in the Tianshan Mountains, Xinjiang, China.</title>
        <authorList>
            <person name="Luo Y."/>
            <person name="Sheng H."/>
        </authorList>
    </citation>
    <scope>NUCLEOTIDE SEQUENCE [LARGE SCALE GENOMIC DNA]</scope>
    <source>
        <strain evidence="2 3">ZS60</strain>
    </source>
</reference>
<dbReference type="Pfam" id="PF19806">
    <property type="entry name" value="DUF6289"/>
    <property type="match status" value="1"/>
</dbReference>
<evidence type="ECO:0000313" key="3">
    <source>
        <dbReference type="Proteomes" id="UP000267049"/>
    </source>
</evidence>
<proteinExistence type="predicted"/>
<dbReference type="Proteomes" id="UP000267049">
    <property type="component" value="Unassembled WGS sequence"/>
</dbReference>
<evidence type="ECO:0000256" key="1">
    <source>
        <dbReference type="SAM" id="SignalP"/>
    </source>
</evidence>
<feature type="signal peptide" evidence="1">
    <location>
        <begin position="1"/>
        <end position="22"/>
    </location>
</feature>
<sequence>MKKFAVALAVGAVMAMSFSAAANWQGTWHYYNEEGALVGGWTAGCGDADGSWGVRTTNRHFVQGCGAAEF</sequence>
<keyword evidence="3" id="KW-1185">Reference proteome</keyword>